<organism evidence="1">
    <name type="scientific">viral metagenome</name>
    <dbReference type="NCBI Taxonomy" id="1070528"/>
    <lineage>
        <taxon>unclassified sequences</taxon>
        <taxon>metagenomes</taxon>
        <taxon>organismal metagenomes</taxon>
    </lineage>
</organism>
<evidence type="ECO:0000313" key="1">
    <source>
        <dbReference type="EMBL" id="QJA61217.1"/>
    </source>
</evidence>
<gene>
    <name evidence="1" type="ORF">MM415B00972_0014</name>
</gene>
<reference evidence="1" key="1">
    <citation type="submission" date="2020-03" db="EMBL/GenBank/DDBJ databases">
        <title>The deep terrestrial virosphere.</title>
        <authorList>
            <person name="Holmfeldt K."/>
            <person name="Nilsson E."/>
            <person name="Simone D."/>
            <person name="Lopez-Fernandez M."/>
            <person name="Wu X."/>
            <person name="de Brujin I."/>
            <person name="Lundin D."/>
            <person name="Andersson A."/>
            <person name="Bertilsson S."/>
            <person name="Dopson M."/>
        </authorList>
    </citation>
    <scope>NUCLEOTIDE SEQUENCE</scope>
    <source>
        <strain evidence="1">MM415B00972</strain>
    </source>
</reference>
<name>A0A6M3IW23_9ZZZZ</name>
<dbReference type="AlphaFoldDB" id="A0A6M3IW23"/>
<protein>
    <submittedName>
        <fullName evidence="1">Uncharacterized protein</fullName>
    </submittedName>
</protein>
<proteinExistence type="predicted"/>
<dbReference type="EMBL" id="MT141434">
    <property type="protein sequence ID" value="QJA61217.1"/>
    <property type="molecule type" value="Genomic_DNA"/>
</dbReference>
<sequence>MADEVTAYSEVREIKVYRIQAKTKADAEEILKRAITSQDKVTKMTGMRWGYEAEVSHLVARDWPILIQTPD</sequence>
<accession>A0A6M3IW23</accession>